<dbReference type="EMBL" id="CM043787">
    <property type="protein sequence ID" value="KAI4830381.1"/>
    <property type="molecule type" value="Genomic_DNA"/>
</dbReference>
<protein>
    <submittedName>
        <fullName evidence="1">Uncharacterized protein</fullName>
    </submittedName>
</protein>
<accession>A0ACB9XSC0</accession>
<gene>
    <name evidence="1" type="ORF">KUCAC02_002013</name>
</gene>
<name>A0ACB9XSC0_CHAAC</name>
<keyword evidence="2" id="KW-1185">Reference proteome</keyword>
<evidence type="ECO:0000313" key="2">
    <source>
        <dbReference type="Proteomes" id="UP001057452"/>
    </source>
</evidence>
<feature type="non-terminal residue" evidence="1">
    <location>
        <position position="1"/>
    </location>
</feature>
<reference evidence="1" key="1">
    <citation type="submission" date="2022-05" db="EMBL/GenBank/DDBJ databases">
        <title>Chromosome-level genome of Chaenocephalus aceratus.</title>
        <authorList>
            <person name="Park H."/>
        </authorList>
    </citation>
    <scope>NUCLEOTIDE SEQUENCE</scope>
    <source>
        <strain evidence="1">KU_202001</strain>
    </source>
</reference>
<evidence type="ECO:0000313" key="1">
    <source>
        <dbReference type="EMBL" id="KAI4830381.1"/>
    </source>
</evidence>
<dbReference type="Proteomes" id="UP001057452">
    <property type="component" value="Chromosome 3"/>
</dbReference>
<comment type="caution">
    <text evidence="1">The sequence shown here is derived from an EMBL/GenBank/DDBJ whole genome shotgun (WGS) entry which is preliminary data.</text>
</comment>
<proteinExistence type="predicted"/>
<sequence>RMCGIDRELVKGRAGGRAPAGTAALSGEAEDEHRSLLVTLPLGSSWGSVTWI</sequence>
<organism evidence="1 2">
    <name type="scientific">Chaenocephalus aceratus</name>
    <name type="common">Blackfin icefish</name>
    <name type="synonym">Chaenichthys aceratus</name>
    <dbReference type="NCBI Taxonomy" id="36190"/>
    <lineage>
        <taxon>Eukaryota</taxon>
        <taxon>Metazoa</taxon>
        <taxon>Chordata</taxon>
        <taxon>Craniata</taxon>
        <taxon>Vertebrata</taxon>
        <taxon>Euteleostomi</taxon>
        <taxon>Actinopterygii</taxon>
        <taxon>Neopterygii</taxon>
        <taxon>Teleostei</taxon>
        <taxon>Neoteleostei</taxon>
        <taxon>Acanthomorphata</taxon>
        <taxon>Eupercaria</taxon>
        <taxon>Perciformes</taxon>
        <taxon>Notothenioidei</taxon>
        <taxon>Channichthyidae</taxon>
        <taxon>Chaenocephalus</taxon>
    </lineage>
</organism>